<dbReference type="Pfam" id="PF05137">
    <property type="entry name" value="PilN"/>
    <property type="match status" value="1"/>
</dbReference>
<evidence type="ECO:0000256" key="1">
    <source>
        <dbReference type="SAM" id="Phobius"/>
    </source>
</evidence>
<dbReference type="STRING" id="1450648.CLORY_21990"/>
<gene>
    <name evidence="2" type="ORF">CLORY_21990</name>
</gene>
<protein>
    <submittedName>
        <fullName evidence="2">Fimbrial assembly protein PilN</fullName>
    </submittedName>
</protein>
<accession>A0A1V4IPX3</accession>
<sequence>MNDLNFFTSYNEAAKESKNTRYIIITAAGIIGTLILLSNIWYIINSVMLNINISKINTQINASDIQKEYSQVQELKKKQDILKKYFQTSSSIVNAVDNKNKVTTKLINEINSCMPLDVYMSNISINEDIIQLNCSAKSMITAAQFGHNITELANMESANFADINYDTSKKRYNFSLKCSFKDVVQDEDK</sequence>
<dbReference type="OrthoDB" id="1707667at2"/>
<comment type="caution">
    <text evidence="2">The sequence shown here is derived from an EMBL/GenBank/DDBJ whole genome shotgun (WGS) entry which is preliminary data.</text>
</comment>
<keyword evidence="1" id="KW-0472">Membrane</keyword>
<keyword evidence="3" id="KW-1185">Reference proteome</keyword>
<dbReference type="InterPro" id="IPR007813">
    <property type="entry name" value="PilN"/>
</dbReference>
<dbReference type="EMBL" id="MZGV01000021">
    <property type="protein sequence ID" value="OPJ61517.1"/>
    <property type="molecule type" value="Genomic_DNA"/>
</dbReference>
<proteinExistence type="predicted"/>
<organism evidence="2 3">
    <name type="scientific">Clostridium oryzae</name>
    <dbReference type="NCBI Taxonomy" id="1450648"/>
    <lineage>
        <taxon>Bacteria</taxon>
        <taxon>Bacillati</taxon>
        <taxon>Bacillota</taxon>
        <taxon>Clostridia</taxon>
        <taxon>Eubacteriales</taxon>
        <taxon>Clostridiaceae</taxon>
        <taxon>Clostridium</taxon>
    </lineage>
</organism>
<evidence type="ECO:0000313" key="2">
    <source>
        <dbReference type="EMBL" id="OPJ61517.1"/>
    </source>
</evidence>
<feature type="transmembrane region" description="Helical" evidence="1">
    <location>
        <begin position="20"/>
        <end position="44"/>
    </location>
</feature>
<dbReference type="RefSeq" id="WP_079424268.1">
    <property type="nucleotide sequence ID" value="NZ_MZGV01000021.1"/>
</dbReference>
<dbReference type="Proteomes" id="UP000190080">
    <property type="component" value="Unassembled WGS sequence"/>
</dbReference>
<keyword evidence="1" id="KW-0812">Transmembrane</keyword>
<name>A0A1V4IPX3_9CLOT</name>
<reference evidence="2 3" key="1">
    <citation type="submission" date="2017-03" db="EMBL/GenBank/DDBJ databases">
        <title>Genome sequence of Clostridium oryzae DSM 28571.</title>
        <authorList>
            <person name="Poehlein A."/>
            <person name="Daniel R."/>
        </authorList>
    </citation>
    <scope>NUCLEOTIDE SEQUENCE [LARGE SCALE GENOMIC DNA]</scope>
    <source>
        <strain evidence="2 3">DSM 28571</strain>
    </source>
</reference>
<evidence type="ECO:0000313" key="3">
    <source>
        <dbReference type="Proteomes" id="UP000190080"/>
    </source>
</evidence>
<keyword evidence="1" id="KW-1133">Transmembrane helix</keyword>
<dbReference type="AlphaFoldDB" id="A0A1V4IPX3"/>